<feature type="signal peptide" evidence="1">
    <location>
        <begin position="1"/>
        <end position="20"/>
    </location>
</feature>
<comment type="caution">
    <text evidence="2">The sequence shown here is derived from an EMBL/GenBank/DDBJ whole genome shotgun (WGS) entry which is preliminary data.</text>
</comment>
<dbReference type="PROSITE" id="PS51257">
    <property type="entry name" value="PROKAR_LIPOPROTEIN"/>
    <property type="match status" value="1"/>
</dbReference>
<dbReference type="InterPro" id="IPR050490">
    <property type="entry name" value="Bact_solute-bd_prot1"/>
</dbReference>
<dbReference type="Gene3D" id="3.40.190.10">
    <property type="entry name" value="Periplasmic binding protein-like II"/>
    <property type="match status" value="2"/>
</dbReference>
<evidence type="ECO:0000256" key="1">
    <source>
        <dbReference type="SAM" id="SignalP"/>
    </source>
</evidence>
<reference evidence="2 3" key="1">
    <citation type="submission" date="2017-06" db="EMBL/GenBank/DDBJ databases">
        <title>Cultured bacterium strain Saccharothrix yanglingensis Hhs.015.</title>
        <authorList>
            <person name="Xia Y."/>
        </authorList>
    </citation>
    <scope>NUCLEOTIDE SEQUENCE [LARGE SCALE GENOMIC DNA]</scope>
    <source>
        <strain evidence="2 3">Hhs.015</strain>
    </source>
</reference>
<proteinExistence type="predicted"/>
<evidence type="ECO:0000313" key="2">
    <source>
        <dbReference type="EMBL" id="MDQ2588864.1"/>
    </source>
</evidence>
<evidence type="ECO:0000313" key="3">
    <source>
        <dbReference type="Proteomes" id="UP001225605"/>
    </source>
</evidence>
<dbReference type="PANTHER" id="PTHR43649:SF30">
    <property type="entry name" value="ABC TRANSPORTER SUBSTRATE-BINDING PROTEIN"/>
    <property type="match status" value="1"/>
</dbReference>
<accession>A0ABU0X9Q6</accession>
<protein>
    <submittedName>
        <fullName evidence="2">Sugar ABC transporter substrate-binding protein</fullName>
    </submittedName>
</protein>
<keyword evidence="3" id="KW-1185">Reference proteome</keyword>
<dbReference type="PANTHER" id="PTHR43649">
    <property type="entry name" value="ARABINOSE-BINDING PROTEIN-RELATED"/>
    <property type="match status" value="1"/>
</dbReference>
<feature type="chain" id="PRO_5046281112" evidence="1">
    <location>
        <begin position="21"/>
        <end position="429"/>
    </location>
</feature>
<dbReference type="RefSeq" id="WP_306750531.1">
    <property type="nucleotide sequence ID" value="NZ_NSDM01000024.1"/>
</dbReference>
<keyword evidence="1" id="KW-0732">Signal</keyword>
<sequence length="429" mass="44983">MGRVSRRGPAGLLVSLVSLVAVLSGCGGGDSGDGPVTLRFVWWGNEDRAKVTEAAVDAFRAKNPGIEVETEYSGYDAYFQKLSTQVAGGAGPDLLQLDRATIGEYAGRNVLADLGPYLGGALKVDKIPANLLEGGKVDGRQHAVAAGATTQMLIYVPSQFQAAGVTAPSAPGETWTWSQFTEAMNRIGAAGAVAGTTDFGWAIDWFEVWLHQHDKSLYTPDGELGFTADDLAEYWELIGTMRAGKGVSAAEVTTKMDGSVQNSGIVTKQTASEIGYDSSVTGYFGAFGPDLALAPLPSDAEESGMAALPPVSFGVAQRSKNKDAAVKLLDFLLNDPEAGELLGASRGVPPNEEVRARVCAGATGGSKAVCDYEVAQQDRIGPAFGAWPTGSSAVKRDFQRTYDDVIFNRVSVADAAKRVVQDAEQSLGS</sequence>
<dbReference type="Pfam" id="PF01547">
    <property type="entry name" value="SBP_bac_1"/>
    <property type="match status" value="1"/>
</dbReference>
<dbReference type="InterPro" id="IPR006059">
    <property type="entry name" value="SBP"/>
</dbReference>
<dbReference type="Proteomes" id="UP001225605">
    <property type="component" value="Unassembled WGS sequence"/>
</dbReference>
<gene>
    <name evidence="2" type="ORF">CKY47_33965</name>
</gene>
<organism evidence="2 3">
    <name type="scientific">Saccharothrix yanglingensis</name>
    <dbReference type="NCBI Taxonomy" id="659496"/>
    <lineage>
        <taxon>Bacteria</taxon>
        <taxon>Bacillati</taxon>
        <taxon>Actinomycetota</taxon>
        <taxon>Actinomycetes</taxon>
        <taxon>Pseudonocardiales</taxon>
        <taxon>Pseudonocardiaceae</taxon>
        <taxon>Saccharothrix</taxon>
    </lineage>
</organism>
<name>A0ABU0X9Q6_9PSEU</name>
<dbReference type="EMBL" id="NSDM01000024">
    <property type="protein sequence ID" value="MDQ2588864.1"/>
    <property type="molecule type" value="Genomic_DNA"/>
</dbReference>
<dbReference type="SUPFAM" id="SSF53850">
    <property type="entry name" value="Periplasmic binding protein-like II"/>
    <property type="match status" value="1"/>
</dbReference>